<dbReference type="AlphaFoldDB" id="A0A420IYW6"/>
<comment type="caution">
    <text evidence="2">The sequence shown here is derived from an EMBL/GenBank/DDBJ whole genome shotgun (WGS) entry which is preliminary data.</text>
</comment>
<keyword evidence="1" id="KW-0812">Transmembrane</keyword>
<feature type="transmembrane region" description="Helical" evidence="1">
    <location>
        <begin position="858"/>
        <end position="878"/>
    </location>
</feature>
<reference evidence="2 3" key="1">
    <citation type="journal article" date="2018" name="BMC Genomics">
        <title>Comparative genome analyses reveal sequence features reflecting distinct modes of host-adaptation between dicot and monocot powdery mildew.</title>
        <authorList>
            <person name="Wu Y."/>
            <person name="Ma X."/>
            <person name="Pan Z."/>
            <person name="Kale S.D."/>
            <person name="Song Y."/>
            <person name="King H."/>
            <person name="Zhang Q."/>
            <person name="Presley C."/>
            <person name="Deng X."/>
            <person name="Wei C.I."/>
            <person name="Xiao S."/>
        </authorList>
    </citation>
    <scope>NUCLEOTIDE SEQUENCE [LARGE SCALE GENOMIC DNA]</scope>
    <source>
        <strain evidence="2">UMSG3</strain>
    </source>
</reference>
<dbReference type="EMBL" id="MCBQ01005338">
    <property type="protein sequence ID" value="RKF79694.1"/>
    <property type="molecule type" value="Genomic_DNA"/>
</dbReference>
<protein>
    <submittedName>
        <fullName evidence="2">Uncharacterized protein</fullName>
    </submittedName>
</protein>
<accession>A0A420IYW6</accession>
<evidence type="ECO:0000313" key="3">
    <source>
        <dbReference type="Proteomes" id="UP000283383"/>
    </source>
</evidence>
<feature type="transmembrane region" description="Helical" evidence="1">
    <location>
        <begin position="795"/>
        <end position="816"/>
    </location>
</feature>
<evidence type="ECO:0000256" key="1">
    <source>
        <dbReference type="SAM" id="Phobius"/>
    </source>
</evidence>
<evidence type="ECO:0000313" key="2">
    <source>
        <dbReference type="EMBL" id="RKF79694.1"/>
    </source>
</evidence>
<feature type="transmembrane region" description="Helical" evidence="1">
    <location>
        <begin position="747"/>
        <end position="774"/>
    </location>
</feature>
<keyword evidence="1" id="KW-0472">Membrane</keyword>
<name>A0A420IYW6_9PEZI</name>
<feature type="transmembrane region" description="Helical" evidence="1">
    <location>
        <begin position="20"/>
        <end position="42"/>
    </location>
</feature>
<keyword evidence="1" id="KW-1133">Transmembrane helix</keyword>
<dbReference type="Proteomes" id="UP000283383">
    <property type="component" value="Unassembled WGS sequence"/>
</dbReference>
<proteinExistence type="predicted"/>
<keyword evidence="3" id="KW-1185">Reference proteome</keyword>
<organism evidence="2 3">
    <name type="scientific">Golovinomyces cichoracearum</name>
    <dbReference type="NCBI Taxonomy" id="62708"/>
    <lineage>
        <taxon>Eukaryota</taxon>
        <taxon>Fungi</taxon>
        <taxon>Dikarya</taxon>
        <taxon>Ascomycota</taxon>
        <taxon>Pezizomycotina</taxon>
        <taxon>Leotiomycetes</taxon>
        <taxon>Erysiphales</taxon>
        <taxon>Erysiphaceae</taxon>
        <taxon>Golovinomyces</taxon>
    </lineage>
</organism>
<feature type="transmembrane region" description="Helical" evidence="1">
    <location>
        <begin position="890"/>
        <end position="920"/>
    </location>
</feature>
<feature type="transmembrane region" description="Helical" evidence="1">
    <location>
        <begin position="828"/>
        <end position="846"/>
    </location>
</feature>
<sequence>MAKSNEKEKTLPPSPLTAKLTRSILFLIPVILFTLILAHVNFHLTKFRVLQNPLENAEEAEHYSMPESEEIKKKIDPNTEEILQDSIKSFKDFLPHFSECLDHDQSKGVVRELETRCFTTEIERLISSGTSSELFSALISGNGEASKFLGVGLGNGTITGLNLPHIYLKKNIVTREKVSGINSIAENVGQGLSSALFGVIDLKAFKPSAESLGLTSRAIGEGAGSGAAAGLNLKALDTESFNNTGLPGIARNLAQGLTSSFFGGVDLKASLTSAMGNLSSAQVNAAALSLAQGLGSGAVSAANLTSAPLDNAFNKEGINGIAGSLGQGMTTSFIQGIDIKKIMVMAQGGLTTEQANQAVLALAQGLGSGAAFATKLSTTPPAAFDKNGVSGVAGSVGQGLSTSFLQDINFRALASSMMPKVTLDQILEASAGLGSGLAEGAALGIGLQTTDFSPKINKQGVGPVVEKFAKGLTQSFLANGTVLKIVDLLKNSQSSSNIDFGSVAKGFAIGLVGGVEMSFRNSGGVATILEMSPEDAAQMTNLPMIMTEVNDTIGGAATGFGSGLGLETTKFVLQILGKPALNSNNGIMPSTRLQTNKMPNPEVPVPAMSGIDAQTNSNLAKEAIVTHFKNRQVVNSLPIPVKSLASSSTKMDFSKINETVNPLLKAGVDRLGCQGVGGLFAVLLALRPDASEIDPSKMEELQKQFASKLSFANQVFNIHDSKSGNRVDINFAKFELLVNGNSLKKEIIVLVLHIFLGILTFAIVIPIVLIINSTRNFAVLSGRTEVFKNANKTQWTIALAIILPSSLATLVFGLLADGTRNHFYSSHGIIGIILIVLTLLAFPLAYLRLKSDSLRLPFSINLALVLSLTVIVLVNGFVDLSAISFCVTQFVPQFLFVLFGIILISPLLQSVVMICIDLLLERWKVNTPHIVQSSEYFIDSEKARLTGETNPVVGVGVNKDSFMDI</sequence>
<gene>
    <name evidence="2" type="ORF">GcM3_053036</name>
</gene>